<dbReference type="AlphaFoldDB" id="A0AAU9EXJ4"/>
<dbReference type="EMBL" id="AP028679">
    <property type="protein sequence ID" value="BEQ14428.1"/>
    <property type="molecule type" value="Genomic_DNA"/>
</dbReference>
<dbReference type="InterPro" id="IPR036291">
    <property type="entry name" value="NAD(P)-bd_dom_sf"/>
</dbReference>
<dbReference type="Proteomes" id="UP001366166">
    <property type="component" value="Chromosome"/>
</dbReference>
<dbReference type="RefSeq" id="WP_338606138.1">
    <property type="nucleotide sequence ID" value="NZ_AP028679.1"/>
</dbReference>
<evidence type="ECO:0000313" key="4">
    <source>
        <dbReference type="Proteomes" id="UP001366166"/>
    </source>
</evidence>
<organism evidence="3 4">
    <name type="scientific">Desulfoferula mesophila</name>
    <dbReference type="NCBI Taxonomy" id="3058419"/>
    <lineage>
        <taxon>Bacteria</taxon>
        <taxon>Pseudomonadati</taxon>
        <taxon>Thermodesulfobacteriota</taxon>
        <taxon>Desulfarculia</taxon>
        <taxon>Desulfarculales</taxon>
        <taxon>Desulfarculaceae</taxon>
        <taxon>Desulfoferula</taxon>
    </lineage>
</organism>
<dbReference type="GO" id="GO:0016616">
    <property type="term" value="F:oxidoreductase activity, acting on the CH-OH group of donors, NAD or NADP as acceptor"/>
    <property type="evidence" value="ECO:0007669"/>
    <property type="project" value="TreeGrafter"/>
</dbReference>
<sequence>MDLLVKGKNVFLTGGGDGIGVLVAEMLAADGANIAAADMNADKVKETAAKVEAMGQKALWFELDVTDQAQVTGAVNQTIEKFGKIDILVHIPGRGERKPFQKSGPEDWQFALDLNLMGPLYSTKAVLDNMIANQGGSIVYVVSDAGRVGEVNNPVYSAAKGGVIAFSKSLARELGRHLIRVNCVALSAMDTPGGRKYQEQIAERKGITIEALQKSFLSNYLIRRFGRPQDAADAICFLCSGRAGWVTGQTLSVNGGYALF</sequence>
<dbReference type="Gene3D" id="3.40.50.720">
    <property type="entry name" value="NAD(P)-binding Rossmann-like Domain"/>
    <property type="match status" value="1"/>
</dbReference>
<evidence type="ECO:0000256" key="1">
    <source>
        <dbReference type="ARBA" id="ARBA00006484"/>
    </source>
</evidence>
<keyword evidence="2" id="KW-0560">Oxidoreductase</keyword>
<dbReference type="KEGG" id="dmp:FAK_14940"/>
<dbReference type="PRINTS" id="PR00081">
    <property type="entry name" value="GDHRDH"/>
</dbReference>
<gene>
    <name evidence="3" type="ORF">FAK_14940</name>
</gene>
<keyword evidence="4" id="KW-1185">Reference proteome</keyword>
<comment type="similarity">
    <text evidence="1">Belongs to the short-chain dehydrogenases/reductases (SDR) family.</text>
</comment>
<dbReference type="InterPro" id="IPR002347">
    <property type="entry name" value="SDR_fam"/>
</dbReference>
<dbReference type="SUPFAM" id="SSF51735">
    <property type="entry name" value="NAD(P)-binding Rossmann-fold domains"/>
    <property type="match status" value="1"/>
</dbReference>
<dbReference type="InterPro" id="IPR020904">
    <property type="entry name" value="Sc_DH/Rdtase_CS"/>
</dbReference>
<dbReference type="FunFam" id="3.40.50.720:FF:000084">
    <property type="entry name" value="Short-chain dehydrogenase reductase"/>
    <property type="match status" value="1"/>
</dbReference>
<evidence type="ECO:0000256" key="2">
    <source>
        <dbReference type="ARBA" id="ARBA00023002"/>
    </source>
</evidence>
<dbReference type="PANTHER" id="PTHR42760:SF133">
    <property type="entry name" value="3-OXOACYL-[ACYL-CARRIER-PROTEIN] REDUCTASE"/>
    <property type="match status" value="1"/>
</dbReference>
<accession>A0AAU9EXJ4</accession>
<proteinExistence type="inferred from homology"/>
<dbReference type="Pfam" id="PF13561">
    <property type="entry name" value="adh_short_C2"/>
    <property type="match status" value="1"/>
</dbReference>
<dbReference type="PRINTS" id="PR00080">
    <property type="entry name" value="SDRFAMILY"/>
</dbReference>
<dbReference type="PROSITE" id="PS00061">
    <property type="entry name" value="ADH_SHORT"/>
    <property type="match status" value="1"/>
</dbReference>
<evidence type="ECO:0000313" key="3">
    <source>
        <dbReference type="EMBL" id="BEQ14428.1"/>
    </source>
</evidence>
<name>A0AAU9EXJ4_9BACT</name>
<dbReference type="PANTHER" id="PTHR42760">
    <property type="entry name" value="SHORT-CHAIN DEHYDROGENASES/REDUCTASES FAMILY MEMBER"/>
    <property type="match status" value="1"/>
</dbReference>
<dbReference type="CDD" id="cd05233">
    <property type="entry name" value="SDR_c"/>
    <property type="match status" value="1"/>
</dbReference>
<reference evidence="4" key="1">
    <citation type="journal article" date="2023" name="Arch. Microbiol.">
        <title>Desulfoferula mesophilus gen. nov. sp. nov., a mesophilic sulfate-reducing bacterium isolated from a brackish lake sediment.</title>
        <authorList>
            <person name="Watanabe T."/>
            <person name="Yabe T."/>
            <person name="Tsuji J.M."/>
            <person name="Fukui M."/>
        </authorList>
    </citation>
    <scope>NUCLEOTIDE SEQUENCE [LARGE SCALE GENOMIC DNA]</scope>
    <source>
        <strain evidence="4">12FAK</strain>
    </source>
</reference>
<protein>
    <submittedName>
        <fullName evidence="3">Acetoacetyl-CoA reductase</fullName>
    </submittedName>
</protein>